<dbReference type="GO" id="GO:0008270">
    <property type="term" value="F:zinc ion binding"/>
    <property type="evidence" value="ECO:0007669"/>
    <property type="project" value="InterPro"/>
</dbReference>
<dbReference type="InterPro" id="IPR053177">
    <property type="entry name" value="ADP-glucose_phosphorylase"/>
</dbReference>
<dbReference type="Gene3D" id="3.30.428.10">
    <property type="entry name" value="HIT-like"/>
    <property type="match status" value="2"/>
</dbReference>
<feature type="domain" description="Galactose-1-phosphate uridyl transferase C-terminal" evidence="12">
    <location>
        <begin position="184"/>
        <end position="306"/>
    </location>
</feature>
<name>A0A0E4GBK2_9FIRM</name>
<dbReference type="EMBL" id="CGIH01000026">
    <property type="protein sequence ID" value="CFX48347.1"/>
    <property type="molecule type" value="Genomic_DNA"/>
</dbReference>
<keyword evidence="5 10" id="KW-0862">Zinc</keyword>
<dbReference type="Pfam" id="PF02744">
    <property type="entry name" value="GalP_UDP_tr_C"/>
    <property type="match status" value="1"/>
</dbReference>
<evidence type="ECO:0000256" key="7">
    <source>
        <dbReference type="ARBA" id="ARBA00023277"/>
    </source>
</evidence>
<gene>
    <name evidence="13" type="ORF">1296</name>
</gene>
<proteinExistence type="inferred from homology"/>
<evidence type="ECO:0000259" key="12">
    <source>
        <dbReference type="Pfam" id="PF02744"/>
    </source>
</evidence>
<dbReference type="STRING" id="690567.1296"/>
<dbReference type="UniPathway" id="UPA00214"/>
<feature type="binding site" evidence="10">
    <location>
        <position position="46"/>
    </location>
    <ligand>
        <name>Zn(2+)</name>
        <dbReference type="ChEBI" id="CHEBI:29105"/>
    </ligand>
</feature>
<keyword evidence="7" id="KW-0119">Carbohydrate metabolism</keyword>
<dbReference type="InterPro" id="IPR005849">
    <property type="entry name" value="GalP_Utransf_N"/>
</dbReference>
<dbReference type="NCBIfam" id="TIGR00209">
    <property type="entry name" value="galT_1"/>
    <property type="match status" value="1"/>
</dbReference>
<dbReference type="PANTHER" id="PTHR42763">
    <property type="entry name" value="ADP-GLUCOSE PHOSPHORYLASE"/>
    <property type="match status" value="1"/>
</dbReference>
<dbReference type="PIRSF" id="PIRSF000808">
    <property type="entry name" value="GalT"/>
    <property type="match status" value="1"/>
</dbReference>
<protein>
    <recommendedName>
        <fullName evidence="8">Galactose-1-phosphate uridylyltransferase</fullName>
        <ecNumber evidence="8">2.7.7.12</ecNumber>
    </recommendedName>
</protein>
<comment type="similarity">
    <text evidence="1">Belongs to the galactose-1-phosphate uridylyltransferase type 1 family.</text>
</comment>
<dbReference type="GO" id="GO:0008108">
    <property type="term" value="F:UDP-glucose:hexose-1-phosphate uridylyltransferase activity"/>
    <property type="evidence" value="ECO:0007669"/>
    <property type="project" value="UniProtKB-UniRule"/>
</dbReference>
<comment type="cofactor">
    <cofactor evidence="10">
        <name>Zn(2+)</name>
        <dbReference type="ChEBI" id="CHEBI:29105"/>
    </cofactor>
    <text evidence="10">Binds 1 zinc ion per subunit.</text>
</comment>
<keyword evidence="3" id="KW-0548">Nucleotidyltransferase</keyword>
<evidence type="ECO:0000256" key="10">
    <source>
        <dbReference type="PIRSR" id="PIRSR000808-3"/>
    </source>
</evidence>
<dbReference type="InterPro" id="IPR005850">
    <property type="entry name" value="GalP_Utransf_C"/>
</dbReference>
<feature type="binding site" evidence="10">
    <location>
        <position position="166"/>
    </location>
    <ligand>
        <name>Zn(2+)</name>
        <dbReference type="ChEBI" id="CHEBI:29105"/>
    </ligand>
</feature>
<dbReference type="GO" id="GO:0006012">
    <property type="term" value="P:galactose metabolic process"/>
    <property type="evidence" value="ECO:0007669"/>
    <property type="project" value="UniProtKB-UniRule"/>
</dbReference>
<dbReference type="InterPro" id="IPR001937">
    <property type="entry name" value="GalP_UDPtransf1"/>
</dbReference>
<evidence type="ECO:0000256" key="2">
    <source>
        <dbReference type="ARBA" id="ARBA00022679"/>
    </source>
</evidence>
<keyword evidence="6" id="KW-0299">Galactose metabolism</keyword>
<reference evidence="13 14" key="1">
    <citation type="submission" date="2015-03" db="EMBL/GenBank/DDBJ databases">
        <authorList>
            <person name="Murphy D."/>
        </authorList>
    </citation>
    <scope>NUCLEOTIDE SEQUENCE [LARGE SCALE GENOMIC DNA]</scope>
    <source>
        <strain evidence="13 14">OL-4</strain>
    </source>
</reference>
<dbReference type="OrthoDB" id="9769064at2"/>
<feature type="active site" description="Tele-UMP-histidine intermediate" evidence="9">
    <location>
        <position position="168"/>
    </location>
</feature>
<feature type="binding site" evidence="10">
    <location>
        <position position="115"/>
    </location>
    <ligand>
        <name>Zn(2+)</name>
        <dbReference type="ChEBI" id="CHEBI:29105"/>
    </ligand>
</feature>
<dbReference type="EC" id="2.7.7.12" evidence="8"/>
<accession>A0A0E4GBK2</accession>
<evidence type="ECO:0000256" key="6">
    <source>
        <dbReference type="ARBA" id="ARBA00023144"/>
    </source>
</evidence>
<dbReference type="RefSeq" id="WP_046496756.1">
    <property type="nucleotide sequence ID" value="NZ_CGIH01000026.1"/>
</dbReference>
<sequence length="331" mass="37562">MSEIRWDLVKQNWVAVAANRALKPNDFPIAKMGLKAPAAGGFCPFCEGNENFTPPEITAYRPKSQANEKGWLVRAIPNKFSAFTLEGELVKTDSGIFSCYNGLGEHEVIIEDPRHGVEFHDLSPERIETVLNIFKERYQDLSSDARIKYIQIYKNRGMFAGASLEHCHSQIVGLPFVPQENSGLPKYYRDNNRCLLCDMLAQETASEERLICKTDHFTLICPYAPRFPYETWIVPQRHCEHFADINEEEVRDLARVLKKLTGVIMDCLDNPSYNLVFNTAPVNVEPEAGYHWYMELTPRLLVNAAVEIAAGIYMNPVAPELSAAMLREIMS</sequence>
<evidence type="ECO:0000256" key="5">
    <source>
        <dbReference type="ARBA" id="ARBA00022833"/>
    </source>
</evidence>
<evidence type="ECO:0000256" key="3">
    <source>
        <dbReference type="ARBA" id="ARBA00022695"/>
    </source>
</evidence>
<keyword evidence="2 13" id="KW-0808">Transferase</keyword>
<dbReference type="SUPFAM" id="SSF54197">
    <property type="entry name" value="HIT-like"/>
    <property type="match status" value="2"/>
</dbReference>
<dbReference type="Pfam" id="PF01087">
    <property type="entry name" value="GalP_UDP_transf"/>
    <property type="match status" value="1"/>
</dbReference>
<evidence type="ECO:0000256" key="8">
    <source>
        <dbReference type="NCBIfam" id="TIGR00209"/>
    </source>
</evidence>
<evidence type="ECO:0000313" key="14">
    <source>
        <dbReference type="Proteomes" id="UP000045545"/>
    </source>
</evidence>
<evidence type="ECO:0000313" key="13">
    <source>
        <dbReference type="EMBL" id="CFX48347.1"/>
    </source>
</evidence>
<dbReference type="AlphaFoldDB" id="A0A0E4GBK2"/>
<dbReference type="InterPro" id="IPR036265">
    <property type="entry name" value="HIT-like_sf"/>
</dbReference>
<organism evidence="13 14">
    <name type="scientific">Syntrophomonas zehnderi OL-4</name>
    <dbReference type="NCBI Taxonomy" id="690567"/>
    <lineage>
        <taxon>Bacteria</taxon>
        <taxon>Bacillati</taxon>
        <taxon>Bacillota</taxon>
        <taxon>Clostridia</taxon>
        <taxon>Eubacteriales</taxon>
        <taxon>Syntrophomonadaceae</taxon>
        <taxon>Syntrophomonas</taxon>
    </lineage>
</organism>
<keyword evidence="14" id="KW-1185">Reference proteome</keyword>
<dbReference type="PANTHER" id="PTHR42763:SF2">
    <property type="entry name" value="ADP-GLUCOSE PHOSPHORYLASE"/>
    <property type="match status" value="1"/>
</dbReference>
<feature type="domain" description="Galactose-1-phosphate uridyl transferase N-terminal" evidence="11">
    <location>
        <begin position="73"/>
        <end position="178"/>
    </location>
</feature>
<evidence type="ECO:0000256" key="4">
    <source>
        <dbReference type="ARBA" id="ARBA00022723"/>
    </source>
</evidence>
<evidence type="ECO:0000256" key="9">
    <source>
        <dbReference type="PIRSR" id="PIRSR000808-1"/>
    </source>
</evidence>
<evidence type="ECO:0000259" key="11">
    <source>
        <dbReference type="Pfam" id="PF01087"/>
    </source>
</evidence>
<evidence type="ECO:0000256" key="1">
    <source>
        <dbReference type="ARBA" id="ARBA00010951"/>
    </source>
</evidence>
<feature type="binding site" evidence="10">
    <location>
        <position position="43"/>
    </location>
    <ligand>
        <name>Zn(2+)</name>
        <dbReference type="ChEBI" id="CHEBI:29105"/>
    </ligand>
</feature>
<keyword evidence="4 10" id="KW-0479">Metal-binding</keyword>
<dbReference type="Proteomes" id="UP000045545">
    <property type="component" value="Unassembled WGS sequence"/>
</dbReference>